<dbReference type="AlphaFoldDB" id="A0A2C8F713"/>
<dbReference type="Pfam" id="PF03547">
    <property type="entry name" value="Mem_trans"/>
    <property type="match status" value="1"/>
</dbReference>
<keyword evidence="3" id="KW-0813">Transport</keyword>
<dbReference type="Proteomes" id="UP000219215">
    <property type="component" value="Chromosome DPRO"/>
</dbReference>
<dbReference type="GO" id="GO:0005886">
    <property type="term" value="C:plasma membrane"/>
    <property type="evidence" value="ECO:0007669"/>
    <property type="project" value="UniProtKB-SubCell"/>
</dbReference>
<keyword evidence="4" id="KW-1003">Cell membrane</keyword>
<protein>
    <submittedName>
        <fullName evidence="9">Auxin Efflux Carrier</fullName>
    </submittedName>
</protein>
<keyword evidence="7 8" id="KW-0472">Membrane</keyword>
<organism evidence="9 10">
    <name type="scientific">Pseudodesulfovibrio profundus</name>
    <dbReference type="NCBI Taxonomy" id="57320"/>
    <lineage>
        <taxon>Bacteria</taxon>
        <taxon>Pseudomonadati</taxon>
        <taxon>Thermodesulfobacteriota</taxon>
        <taxon>Desulfovibrionia</taxon>
        <taxon>Desulfovibrionales</taxon>
        <taxon>Desulfovibrionaceae</taxon>
    </lineage>
</organism>
<keyword evidence="10" id="KW-1185">Reference proteome</keyword>
<keyword evidence="6 8" id="KW-1133">Transmembrane helix</keyword>
<dbReference type="KEGG" id="pprf:DPRO_1470"/>
<dbReference type="PANTHER" id="PTHR36838:SF4">
    <property type="entry name" value="AUXIN EFFLUX CARRIER FAMILY PROTEIN"/>
    <property type="match status" value="1"/>
</dbReference>
<evidence type="ECO:0000256" key="8">
    <source>
        <dbReference type="SAM" id="Phobius"/>
    </source>
</evidence>
<sequence>MSPILLAVAPIFGLILIGFTLYRFEFPGTGFWPVSERLTYYVLFPALLIGGLSGRSFDASALGLAVTLLLSVGGVSLVLVFMRRLLPMDGPAFTSVFQGAIRPNTYVGLSVAAALLGPDWMTLSAVALLTLVPLVNVLCVLVLARHGGNGGGALRTLQELGKNPLILSCVVGFLMNGFSITLPVAIQDVLDILGKAALPMGLLAVGAGLRFEGVLCRIWPVAVASVAHLLILPLVAFGCSILLGLDELSRNAALIYTAIPVSVSAFILARQMGGDHRVMALIITVQTILSACTLPIILTLLGS</sequence>
<dbReference type="Gene3D" id="1.20.1530.20">
    <property type="match status" value="1"/>
</dbReference>
<keyword evidence="5 8" id="KW-0812">Transmembrane</keyword>
<evidence type="ECO:0000256" key="5">
    <source>
        <dbReference type="ARBA" id="ARBA00022692"/>
    </source>
</evidence>
<dbReference type="RefSeq" id="WP_097011438.1">
    <property type="nucleotide sequence ID" value="NZ_LT907975.1"/>
</dbReference>
<dbReference type="OrthoDB" id="9805563at2"/>
<feature type="transmembrane region" description="Helical" evidence="8">
    <location>
        <begin position="251"/>
        <end position="269"/>
    </location>
</feature>
<evidence type="ECO:0000256" key="6">
    <source>
        <dbReference type="ARBA" id="ARBA00022989"/>
    </source>
</evidence>
<feature type="transmembrane region" description="Helical" evidence="8">
    <location>
        <begin position="218"/>
        <end position="245"/>
    </location>
</feature>
<feature type="transmembrane region" description="Helical" evidence="8">
    <location>
        <begin position="6"/>
        <end position="26"/>
    </location>
</feature>
<dbReference type="InterPro" id="IPR004776">
    <property type="entry name" value="Mem_transp_PIN-like"/>
</dbReference>
<evidence type="ECO:0000313" key="10">
    <source>
        <dbReference type="Proteomes" id="UP000219215"/>
    </source>
</evidence>
<gene>
    <name evidence="9" type="ORF">DPRO_1470</name>
</gene>
<evidence type="ECO:0000256" key="3">
    <source>
        <dbReference type="ARBA" id="ARBA00022448"/>
    </source>
</evidence>
<dbReference type="GO" id="GO:0055085">
    <property type="term" value="P:transmembrane transport"/>
    <property type="evidence" value="ECO:0007669"/>
    <property type="project" value="InterPro"/>
</dbReference>
<name>A0A2C8F713_9BACT</name>
<comment type="subcellular location">
    <subcellularLocation>
        <location evidence="1">Cell membrane</location>
        <topology evidence="1">Multi-pass membrane protein</topology>
    </subcellularLocation>
</comment>
<evidence type="ECO:0000313" key="9">
    <source>
        <dbReference type="EMBL" id="SOB58366.1"/>
    </source>
</evidence>
<reference evidence="10" key="1">
    <citation type="submission" date="2017-09" db="EMBL/GenBank/DDBJ databases">
        <authorList>
            <person name="Regsiter A."/>
            <person name="William W."/>
        </authorList>
    </citation>
    <scope>NUCLEOTIDE SEQUENCE [LARGE SCALE GENOMIC DNA]</scope>
    <source>
        <strain evidence="10">500-1</strain>
    </source>
</reference>
<feature type="transmembrane region" description="Helical" evidence="8">
    <location>
        <begin position="122"/>
        <end position="144"/>
    </location>
</feature>
<evidence type="ECO:0000256" key="4">
    <source>
        <dbReference type="ARBA" id="ARBA00022475"/>
    </source>
</evidence>
<dbReference type="PANTHER" id="PTHR36838">
    <property type="entry name" value="AUXIN EFFLUX CARRIER FAMILY PROTEIN"/>
    <property type="match status" value="1"/>
</dbReference>
<dbReference type="EMBL" id="LT907975">
    <property type="protein sequence ID" value="SOB58366.1"/>
    <property type="molecule type" value="Genomic_DNA"/>
</dbReference>
<evidence type="ECO:0000256" key="7">
    <source>
        <dbReference type="ARBA" id="ARBA00023136"/>
    </source>
</evidence>
<feature type="transmembrane region" description="Helical" evidence="8">
    <location>
        <begin position="38"/>
        <end position="55"/>
    </location>
</feature>
<accession>A0A2C8F713</accession>
<evidence type="ECO:0000256" key="2">
    <source>
        <dbReference type="ARBA" id="ARBA00010145"/>
    </source>
</evidence>
<feature type="transmembrane region" description="Helical" evidence="8">
    <location>
        <begin position="165"/>
        <end position="186"/>
    </location>
</feature>
<dbReference type="InterPro" id="IPR038770">
    <property type="entry name" value="Na+/solute_symporter_sf"/>
</dbReference>
<feature type="transmembrane region" description="Helical" evidence="8">
    <location>
        <begin position="61"/>
        <end position="81"/>
    </location>
</feature>
<feature type="transmembrane region" description="Helical" evidence="8">
    <location>
        <begin position="281"/>
        <end position="301"/>
    </location>
</feature>
<evidence type="ECO:0000256" key="1">
    <source>
        <dbReference type="ARBA" id="ARBA00004651"/>
    </source>
</evidence>
<proteinExistence type="inferred from homology"/>
<comment type="similarity">
    <text evidence="2">Belongs to the auxin efflux carrier (TC 2.A.69) family.</text>
</comment>